<keyword evidence="2" id="KW-0963">Cytoplasm</keyword>
<dbReference type="NCBIfam" id="TIGR00090">
    <property type="entry name" value="rsfS_iojap_ybeB"/>
    <property type="match status" value="1"/>
</dbReference>
<reference evidence="3" key="2">
    <citation type="journal article" date="2021" name="PeerJ">
        <title>Extensive microbial diversity within the chicken gut microbiome revealed by metagenomics and culture.</title>
        <authorList>
            <person name="Gilroy R."/>
            <person name="Ravi A."/>
            <person name="Getino M."/>
            <person name="Pursley I."/>
            <person name="Horton D.L."/>
            <person name="Alikhan N.F."/>
            <person name="Baker D."/>
            <person name="Gharbi K."/>
            <person name="Hall N."/>
            <person name="Watson M."/>
            <person name="Adriaenssens E.M."/>
            <person name="Foster-Nyarko E."/>
            <person name="Jarju S."/>
            <person name="Secka A."/>
            <person name="Antonio M."/>
            <person name="Oren A."/>
            <person name="Chaudhuri R.R."/>
            <person name="La Ragione R."/>
            <person name="Hildebrand F."/>
            <person name="Pallen M.J."/>
        </authorList>
    </citation>
    <scope>NUCLEOTIDE SEQUENCE</scope>
    <source>
        <strain evidence="3">D3-1215</strain>
    </source>
</reference>
<dbReference type="GO" id="GO:0042256">
    <property type="term" value="P:cytosolic ribosome assembly"/>
    <property type="evidence" value="ECO:0007669"/>
    <property type="project" value="UniProtKB-UniRule"/>
</dbReference>
<comment type="function">
    <text evidence="2">Functions as a ribosomal silencing factor. Interacts with ribosomal protein uL14 (rplN), blocking formation of intersubunit bridge B8. Prevents association of the 30S and 50S ribosomal subunits and the formation of functional ribosomes, thus repressing translation.</text>
</comment>
<dbReference type="Gene3D" id="3.30.460.10">
    <property type="entry name" value="Beta Polymerase, domain 2"/>
    <property type="match status" value="1"/>
</dbReference>
<comment type="similarity">
    <text evidence="1 2">Belongs to the Iojap/RsfS family.</text>
</comment>
<dbReference type="Proteomes" id="UP000823637">
    <property type="component" value="Unassembled WGS sequence"/>
</dbReference>
<keyword evidence="2" id="KW-0810">Translation regulation</keyword>
<accession>A0A9D9HCY9</accession>
<dbReference type="PANTHER" id="PTHR21043:SF0">
    <property type="entry name" value="MITOCHONDRIAL ASSEMBLY OF RIBOSOMAL LARGE SUBUNIT PROTEIN 1"/>
    <property type="match status" value="1"/>
</dbReference>
<organism evidence="3 4">
    <name type="scientific">Candidatus Enterocola intestinipullorum</name>
    <dbReference type="NCBI Taxonomy" id="2840783"/>
    <lineage>
        <taxon>Bacteria</taxon>
        <taxon>Pseudomonadati</taxon>
        <taxon>Bacteroidota</taxon>
        <taxon>Bacteroidia</taxon>
        <taxon>Bacteroidales</taxon>
        <taxon>Candidatus Enterocola</taxon>
    </lineage>
</organism>
<sequence>MMEARQLVDSIVEAIQEQKGKRIVLADLSHIGNTICRYLVICEGTSNTHVSAIADNVKDHVRKNAGEKPLGMEGLENCLWVVADYGDVMVHVMQREPREFYDLEHLWEDAVLSEIEDQDD</sequence>
<dbReference type="GO" id="GO:0005737">
    <property type="term" value="C:cytoplasm"/>
    <property type="evidence" value="ECO:0007669"/>
    <property type="project" value="UniProtKB-SubCell"/>
</dbReference>
<evidence type="ECO:0000256" key="1">
    <source>
        <dbReference type="ARBA" id="ARBA00010574"/>
    </source>
</evidence>
<dbReference type="EMBL" id="JADIMR010000013">
    <property type="protein sequence ID" value="MBO8446324.1"/>
    <property type="molecule type" value="Genomic_DNA"/>
</dbReference>
<dbReference type="SUPFAM" id="SSF81301">
    <property type="entry name" value="Nucleotidyltransferase"/>
    <property type="match status" value="1"/>
</dbReference>
<protein>
    <recommendedName>
        <fullName evidence="2">Ribosomal silencing factor RsfS</fullName>
    </recommendedName>
</protein>
<evidence type="ECO:0000313" key="3">
    <source>
        <dbReference type="EMBL" id="MBO8446324.1"/>
    </source>
</evidence>
<comment type="subcellular location">
    <subcellularLocation>
        <location evidence="2">Cytoplasm</location>
    </subcellularLocation>
</comment>
<dbReference type="InterPro" id="IPR004394">
    <property type="entry name" value="Iojap/RsfS/C7orf30"/>
</dbReference>
<dbReference type="PANTHER" id="PTHR21043">
    <property type="entry name" value="IOJAP SUPERFAMILY ORTHOLOG"/>
    <property type="match status" value="1"/>
</dbReference>
<name>A0A9D9HCY9_9BACT</name>
<evidence type="ECO:0000313" key="4">
    <source>
        <dbReference type="Proteomes" id="UP000823637"/>
    </source>
</evidence>
<dbReference type="AlphaFoldDB" id="A0A9D9HCY9"/>
<comment type="caution">
    <text evidence="3">The sequence shown here is derived from an EMBL/GenBank/DDBJ whole genome shotgun (WGS) entry which is preliminary data.</text>
</comment>
<dbReference type="GO" id="GO:0090071">
    <property type="term" value="P:negative regulation of ribosome biogenesis"/>
    <property type="evidence" value="ECO:0007669"/>
    <property type="project" value="UniProtKB-UniRule"/>
</dbReference>
<dbReference type="GO" id="GO:0043023">
    <property type="term" value="F:ribosomal large subunit binding"/>
    <property type="evidence" value="ECO:0007669"/>
    <property type="project" value="TreeGrafter"/>
</dbReference>
<dbReference type="Pfam" id="PF02410">
    <property type="entry name" value="RsfS"/>
    <property type="match status" value="1"/>
</dbReference>
<reference evidence="3" key="1">
    <citation type="submission" date="2020-10" db="EMBL/GenBank/DDBJ databases">
        <authorList>
            <person name="Gilroy R."/>
        </authorList>
    </citation>
    <scope>NUCLEOTIDE SEQUENCE</scope>
    <source>
        <strain evidence="3">D3-1215</strain>
    </source>
</reference>
<dbReference type="InterPro" id="IPR043519">
    <property type="entry name" value="NT_sf"/>
</dbReference>
<dbReference type="HAMAP" id="MF_01477">
    <property type="entry name" value="Iojap_RsfS"/>
    <property type="match status" value="1"/>
</dbReference>
<gene>
    <name evidence="2 3" type="primary">rsfS</name>
    <name evidence="3" type="ORF">IAC32_01060</name>
</gene>
<keyword evidence="2" id="KW-0678">Repressor</keyword>
<evidence type="ECO:0000256" key="2">
    <source>
        <dbReference type="HAMAP-Rule" id="MF_01477"/>
    </source>
</evidence>
<proteinExistence type="inferred from homology"/>
<dbReference type="GO" id="GO:0017148">
    <property type="term" value="P:negative regulation of translation"/>
    <property type="evidence" value="ECO:0007669"/>
    <property type="project" value="UniProtKB-UniRule"/>
</dbReference>
<comment type="subunit">
    <text evidence="2">Interacts with ribosomal protein uL14 (rplN).</text>
</comment>